<dbReference type="InterPro" id="IPR036772">
    <property type="entry name" value="SRCR-like_dom_sf"/>
</dbReference>
<dbReference type="FunFam" id="3.10.250.10:FF:000006">
    <property type="entry name" value="neurotrypsin isoform X2"/>
    <property type="match status" value="2"/>
</dbReference>
<feature type="domain" description="Fibrinogen C-terminal" evidence="7">
    <location>
        <begin position="1"/>
        <end position="116"/>
    </location>
</feature>
<feature type="disulfide bond" evidence="5">
    <location>
        <begin position="195"/>
        <end position="205"/>
    </location>
</feature>
<organism evidence="8 9">
    <name type="scientific">Stichopus japonicus</name>
    <name type="common">Sea cucumber</name>
    <dbReference type="NCBI Taxonomy" id="307972"/>
    <lineage>
        <taxon>Eukaryota</taxon>
        <taxon>Metazoa</taxon>
        <taxon>Echinodermata</taxon>
        <taxon>Eleutherozoa</taxon>
        <taxon>Echinozoa</taxon>
        <taxon>Holothuroidea</taxon>
        <taxon>Aspidochirotacea</taxon>
        <taxon>Aspidochirotida</taxon>
        <taxon>Stichopodidae</taxon>
        <taxon>Apostichopus</taxon>
    </lineage>
</organism>
<sequence>MFSTCSTGTGVYQIKPDGYAEPFEVYCEHDLENVVWTVLERRLDGSVGFNRAWFDYKNGFGFYGSEFWLGLDKIAYLTNQRNYQLRVEFSTESNITYKLHYDYFMITDEWGNYTLSNIELHTSNQIRLVNGTTHMEGRVEIYHNGQWGTVCGKNWDDNDASVACRQLGYSDTGRATGNASYGEGTGPIWLENIACSGGEGSIDHCGNSGWGQQNCGHNLDAGMRCLTVRLASGERPHVGRVEVYHNGQWGTICDDEWDDHDASVVCRQLGYGDVGTANGRASFGSGVGQIWLDNIACNGSENSIENCTSNQWGQHNCGHSEDAGVICGTVRLVGGISPREGRVEVYHDRQWGTICDDEWDDNDASVICRQLGYGDIGIGWQSAKFGEGSDPIWLDDVACSGSEQHIEECRSNEWGSIIVDIVKMHRFVIPVRLN</sequence>
<dbReference type="PANTHER" id="PTHR19331">
    <property type="entry name" value="SCAVENGER RECEPTOR DOMAIN-CONTAINING"/>
    <property type="match status" value="1"/>
</dbReference>
<dbReference type="SMART" id="SM00186">
    <property type="entry name" value="FBG"/>
    <property type="match status" value="1"/>
</dbReference>
<feature type="disulfide bond" evidence="5">
    <location>
        <begin position="266"/>
        <end position="327"/>
    </location>
</feature>
<evidence type="ECO:0000256" key="4">
    <source>
        <dbReference type="ARBA" id="ARBA00023180"/>
    </source>
</evidence>
<feature type="disulfide bond" evidence="5">
    <location>
        <begin position="164"/>
        <end position="225"/>
    </location>
</feature>
<feature type="domain" description="SRCR" evidence="6">
    <location>
        <begin position="228"/>
        <end position="328"/>
    </location>
</feature>
<feature type="domain" description="SRCR" evidence="6">
    <location>
        <begin position="330"/>
        <end position="415"/>
    </location>
</feature>
<dbReference type="Proteomes" id="UP000230750">
    <property type="component" value="Unassembled WGS sequence"/>
</dbReference>
<dbReference type="Pfam" id="PF00147">
    <property type="entry name" value="Fibrinogen_C"/>
    <property type="match status" value="1"/>
</dbReference>
<evidence type="ECO:0000256" key="5">
    <source>
        <dbReference type="PROSITE-ProRule" id="PRU00196"/>
    </source>
</evidence>
<dbReference type="Pfam" id="PF00530">
    <property type="entry name" value="SRCR"/>
    <property type="match status" value="2"/>
</dbReference>
<dbReference type="EMBL" id="MRZV01002111">
    <property type="protein sequence ID" value="PIK34661.1"/>
    <property type="molecule type" value="Genomic_DNA"/>
</dbReference>
<evidence type="ECO:0000256" key="2">
    <source>
        <dbReference type="ARBA" id="ARBA00022737"/>
    </source>
</evidence>
<dbReference type="OrthoDB" id="536948at2759"/>
<evidence type="ECO:0000256" key="3">
    <source>
        <dbReference type="ARBA" id="ARBA00023157"/>
    </source>
</evidence>
<dbReference type="InterPro" id="IPR002181">
    <property type="entry name" value="Fibrinogen_a/b/g_C_dom"/>
</dbReference>
<dbReference type="AlphaFoldDB" id="A0A2G8JFY6"/>
<keyword evidence="3 5" id="KW-1015">Disulfide bond</keyword>
<accession>A0A2G8JFY6</accession>
<protein>
    <submittedName>
        <fullName evidence="8">Putative deleted in malignant brain tumors 1 protein-like</fullName>
    </submittedName>
</protein>
<evidence type="ECO:0000256" key="1">
    <source>
        <dbReference type="ARBA" id="ARBA00022729"/>
    </source>
</evidence>
<proteinExistence type="predicted"/>
<dbReference type="PROSITE" id="PS00420">
    <property type="entry name" value="SRCR_1"/>
    <property type="match status" value="3"/>
</dbReference>
<feature type="disulfide bond" evidence="5">
    <location>
        <begin position="151"/>
        <end position="215"/>
    </location>
</feature>
<dbReference type="InterPro" id="IPR036056">
    <property type="entry name" value="Fibrinogen-like_C"/>
</dbReference>
<feature type="disulfide bond" evidence="5">
    <location>
        <begin position="253"/>
        <end position="317"/>
    </location>
</feature>
<dbReference type="SUPFAM" id="SSF56487">
    <property type="entry name" value="SRCR-like"/>
    <property type="match status" value="3"/>
</dbReference>
<dbReference type="SUPFAM" id="SSF56496">
    <property type="entry name" value="Fibrinogen C-terminal domain-like"/>
    <property type="match status" value="1"/>
</dbReference>
<comment type="caution">
    <text evidence="5">Lacks conserved residue(s) required for the propagation of feature annotation.</text>
</comment>
<dbReference type="STRING" id="307972.A0A2G8JFY6"/>
<dbReference type="GO" id="GO:0016020">
    <property type="term" value="C:membrane"/>
    <property type="evidence" value="ECO:0007669"/>
    <property type="project" value="InterPro"/>
</dbReference>
<feature type="disulfide bond" evidence="5">
    <location>
        <begin position="399"/>
        <end position="409"/>
    </location>
</feature>
<gene>
    <name evidence="8" type="ORF">BSL78_28518</name>
</gene>
<keyword evidence="9" id="KW-1185">Reference proteome</keyword>
<dbReference type="Gene3D" id="3.90.215.10">
    <property type="entry name" value="Gamma Fibrinogen, chain A, domain 1"/>
    <property type="match status" value="1"/>
</dbReference>
<dbReference type="InterPro" id="IPR014716">
    <property type="entry name" value="Fibrinogen_a/b/g_C_1"/>
</dbReference>
<dbReference type="FunFam" id="3.10.250.10:FF:000011">
    <property type="entry name" value="Scavenger receptor class A member 5"/>
    <property type="match status" value="1"/>
</dbReference>
<keyword evidence="1" id="KW-0732">Signal</keyword>
<feature type="disulfide bond" evidence="5">
    <location>
        <begin position="297"/>
        <end position="307"/>
    </location>
</feature>
<comment type="caution">
    <text evidence="8">The sequence shown here is derived from an EMBL/GenBank/DDBJ whole genome shotgun (WGS) entry which is preliminary data.</text>
</comment>
<dbReference type="PANTHER" id="PTHR19331:SF465">
    <property type="entry name" value="EGG PEPTIDE SPERACT RECEPTOR"/>
    <property type="match status" value="1"/>
</dbReference>
<dbReference type="PROSITE" id="PS51406">
    <property type="entry name" value="FIBRINOGEN_C_2"/>
    <property type="match status" value="1"/>
</dbReference>
<dbReference type="Gene3D" id="3.10.250.10">
    <property type="entry name" value="SRCR-like domain"/>
    <property type="match status" value="3"/>
</dbReference>
<dbReference type="InterPro" id="IPR001190">
    <property type="entry name" value="SRCR"/>
</dbReference>
<feature type="domain" description="SRCR" evidence="6">
    <location>
        <begin position="126"/>
        <end position="226"/>
    </location>
</feature>
<name>A0A2G8JFY6_STIJA</name>
<dbReference type="PROSITE" id="PS50287">
    <property type="entry name" value="SRCR_2"/>
    <property type="match status" value="3"/>
</dbReference>
<evidence type="ECO:0000259" key="6">
    <source>
        <dbReference type="PROSITE" id="PS50287"/>
    </source>
</evidence>
<keyword evidence="2" id="KW-0677">Repeat</keyword>
<reference evidence="8 9" key="1">
    <citation type="journal article" date="2017" name="PLoS Biol.">
        <title>The sea cucumber genome provides insights into morphological evolution and visceral regeneration.</title>
        <authorList>
            <person name="Zhang X."/>
            <person name="Sun L."/>
            <person name="Yuan J."/>
            <person name="Sun Y."/>
            <person name="Gao Y."/>
            <person name="Zhang L."/>
            <person name="Li S."/>
            <person name="Dai H."/>
            <person name="Hamel J.F."/>
            <person name="Liu C."/>
            <person name="Yu Y."/>
            <person name="Liu S."/>
            <person name="Lin W."/>
            <person name="Guo K."/>
            <person name="Jin S."/>
            <person name="Xu P."/>
            <person name="Storey K.B."/>
            <person name="Huan P."/>
            <person name="Zhang T."/>
            <person name="Zhou Y."/>
            <person name="Zhang J."/>
            <person name="Lin C."/>
            <person name="Li X."/>
            <person name="Xing L."/>
            <person name="Huo D."/>
            <person name="Sun M."/>
            <person name="Wang L."/>
            <person name="Mercier A."/>
            <person name="Li F."/>
            <person name="Yang H."/>
            <person name="Xiang J."/>
        </authorList>
    </citation>
    <scope>NUCLEOTIDE SEQUENCE [LARGE SCALE GENOMIC DNA]</scope>
    <source>
        <strain evidence="8">Shaxun</strain>
        <tissue evidence="8">Muscle</tissue>
    </source>
</reference>
<dbReference type="PRINTS" id="PR00258">
    <property type="entry name" value="SPERACTRCPTR"/>
</dbReference>
<keyword evidence="4" id="KW-0325">Glycoprotein</keyword>
<evidence type="ECO:0000313" key="8">
    <source>
        <dbReference type="EMBL" id="PIK34661.1"/>
    </source>
</evidence>
<dbReference type="SMART" id="SM00202">
    <property type="entry name" value="SR"/>
    <property type="match status" value="3"/>
</dbReference>
<evidence type="ECO:0000313" key="9">
    <source>
        <dbReference type="Proteomes" id="UP000230750"/>
    </source>
</evidence>
<evidence type="ECO:0000259" key="7">
    <source>
        <dbReference type="PROSITE" id="PS51406"/>
    </source>
</evidence>